<gene>
    <name evidence="2" type="ORF">GN331_12070</name>
</gene>
<evidence type="ECO:0000313" key="3">
    <source>
        <dbReference type="Proteomes" id="UP000479692"/>
    </source>
</evidence>
<evidence type="ECO:0000256" key="1">
    <source>
        <dbReference type="SAM" id="MobiDB-lite"/>
    </source>
</evidence>
<protein>
    <submittedName>
        <fullName evidence="2">DUF2946 domain-containing protein</fullName>
    </submittedName>
</protein>
<name>A0A7C9LIK0_9GAMM</name>
<dbReference type="EMBL" id="WOXT01000003">
    <property type="protein sequence ID" value="MUV14940.1"/>
    <property type="molecule type" value="Genomic_DNA"/>
</dbReference>
<accession>A0A7C9LIK0</accession>
<reference evidence="2 3" key="1">
    <citation type="submission" date="2019-12" db="EMBL/GenBank/DDBJ databases">
        <authorList>
            <person name="Xu J."/>
        </authorList>
    </citation>
    <scope>NUCLEOTIDE SEQUENCE [LARGE SCALE GENOMIC DNA]</scope>
    <source>
        <strain evidence="2 3">HX-5-24</strain>
    </source>
</reference>
<dbReference type="Pfam" id="PF11162">
    <property type="entry name" value="DUF2946"/>
    <property type="match status" value="1"/>
</dbReference>
<feature type="region of interest" description="Disordered" evidence="1">
    <location>
        <begin position="123"/>
        <end position="144"/>
    </location>
</feature>
<organism evidence="2 3">
    <name type="scientific">Noviluteimonas gilva</name>
    <dbReference type="NCBI Taxonomy" id="2682097"/>
    <lineage>
        <taxon>Bacteria</taxon>
        <taxon>Pseudomonadati</taxon>
        <taxon>Pseudomonadota</taxon>
        <taxon>Gammaproteobacteria</taxon>
        <taxon>Lysobacterales</taxon>
        <taxon>Lysobacteraceae</taxon>
        <taxon>Noviluteimonas</taxon>
    </lineage>
</organism>
<dbReference type="InterPro" id="IPR021333">
    <property type="entry name" value="DUF2946"/>
</dbReference>
<comment type="caution">
    <text evidence="2">The sequence shown here is derived from an EMBL/GenBank/DDBJ whole genome shotgun (WGS) entry which is preliminary data.</text>
</comment>
<dbReference type="Proteomes" id="UP000479692">
    <property type="component" value="Unassembled WGS sequence"/>
</dbReference>
<dbReference type="AlphaFoldDB" id="A0A7C9LIK0"/>
<sequence>MRARMRAPPFQRLMHRLALAATFALLLVPSIGRMAQAGQGEALRDALGAMCTAAGLVYETTPTAQGHHQGHHDHGAPAIPGAPHHGNGDCDYCPLLQSMVVAKAPALVGIATLAPVAPATVDATAPPRFRHPNGLGSRGPPATS</sequence>
<keyword evidence="3" id="KW-1185">Reference proteome</keyword>
<evidence type="ECO:0000313" key="2">
    <source>
        <dbReference type="EMBL" id="MUV14940.1"/>
    </source>
</evidence>
<proteinExistence type="predicted"/>